<feature type="region of interest" description="Disordered" evidence="1">
    <location>
        <begin position="201"/>
        <end position="225"/>
    </location>
</feature>
<proteinExistence type="predicted"/>
<comment type="caution">
    <text evidence="2">The sequence shown here is derived from an EMBL/GenBank/DDBJ whole genome shotgun (WGS) entry which is preliminary data.</text>
</comment>
<accession>A0ABD2PXQ9</accession>
<evidence type="ECO:0000313" key="3">
    <source>
        <dbReference type="Proteomes" id="UP001626550"/>
    </source>
</evidence>
<sequence>MNKFPTLLPLVAPVSSPFRKHNMSNSIGLYDNYCVESQATKKARNEARSPEVTLLDEGNVDTHKDQENMTQLQRRTRMGIARKFLGKFRSSHRNGNYDSCTESDVQSGYCGDASLYSSEDEARSVKRGFFRKGKKGSTKHQEGYLSLGQRSEYDNIVEPDKEKMQMLADQSIKKETRIAEVASEYTKQVASLIRKLDNSGSLTSVSSRASANNKLERPAKQTSVPPYLAGEANVQNPGLNTKPLRSAKSLTNIVAKLKRPETGNCEDRLKRMRVRAEKVRSLLPPQLAQFVLPSCVSSDTEDGEIFDPVANKSTPSPQENHIMSSLCESRTDKITRSVSVSDLNSSQINV</sequence>
<organism evidence="2 3">
    <name type="scientific">Cichlidogyrus casuarinus</name>
    <dbReference type="NCBI Taxonomy" id="1844966"/>
    <lineage>
        <taxon>Eukaryota</taxon>
        <taxon>Metazoa</taxon>
        <taxon>Spiralia</taxon>
        <taxon>Lophotrochozoa</taxon>
        <taxon>Platyhelminthes</taxon>
        <taxon>Monogenea</taxon>
        <taxon>Monopisthocotylea</taxon>
        <taxon>Dactylogyridea</taxon>
        <taxon>Ancyrocephalidae</taxon>
        <taxon>Cichlidogyrus</taxon>
    </lineage>
</organism>
<evidence type="ECO:0000313" key="2">
    <source>
        <dbReference type="EMBL" id="KAL3311592.1"/>
    </source>
</evidence>
<keyword evidence="3" id="KW-1185">Reference proteome</keyword>
<dbReference type="Proteomes" id="UP001626550">
    <property type="component" value="Unassembled WGS sequence"/>
</dbReference>
<name>A0ABD2PXQ9_9PLAT</name>
<protein>
    <submittedName>
        <fullName evidence="2">Uncharacterized protein</fullName>
    </submittedName>
</protein>
<gene>
    <name evidence="2" type="ORF">Ciccas_009828</name>
</gene>
<feature type="compositionally biased region" description="Polar residues" evidence="1">
    <location>
        <begin position="201"/>
        <end position="213"/>
    </location>
</feature>
<dbReference type="AlphaFoldDB" id="A0ABD2PXQ9"/>
<evidence type="ECO:0000256" key="1">
    <source>
        <dbReference type="SAM" id="MobiDB-lite"/>
    </source>
</evidence>
<reference evidence="2 3" key="1">
    <citation type="submission" date="2024-11" db="EMBL/GenBank/DDBJ databases">
        <title>Adaptive evolution of stress response genes in parasites aligns with host niche diversity.</title>
        <authorList>
            <person name="Hahn C."/>
            <person name="Resl P."/>
        </authorList>
    </citation>
    <scope>NUCLEOTIDE SEQUENCE [LARGE SCALE GENOMIC DNA]</scope>
    <source>
        <strain evidence="2">EGGRZ-B1_66</strain>
        <tissue evidence="2">Body</tissue>
    </source>
</reference>
<dbReference type="EMBL" id="JBJKFK010002127">
    <property type="protein sequence ID" value="KAL3311592.1"/>
    <property type="molecule type" value="Genomic_DNA"/>
</dbReference>